<keyword evidence="2" id="KW-1185">Reference proteome</keyword>
<reference evidence="1" key="1">
    <citation type="submission" date="2022-08" db="EMBL/GenBank/DDBJ databases">
        <title>Genome sequencing of Pelomonas sp. UHG3.</title>
        <authorList>
            <person name="So Y."/>
        </authorList>
    </citation>
    <scope>NUCLEOTIDE SEQUENCE</scope>
    <source>
        <strain evidence="1">UHG3</strain>
    </source>
</reference>
<evidence type="ECO:0000313" key="2">
    <source>
        <dbReference type="Proteomes" id="UP001076464"/>
    </source>
</evidence>
<name>A0ACC6C8H2_9BURK</name>
<sequence>MNACKPWDAGPSPQQRPPERAHRNDEHHAQHAESSDMSARRRVLMIAYHFPPVAGSSGIQRTLRFVQQLPDFGWEPVVLTVNPMAYERTSDELMAAVPPSVHVERAWCLDTARHLAPFGRYPGALARPDRWMSWKFDGVRRGQKLIERFRPDVIWSTYPIATAHSIGRALQSSSGLPWVADFRDPMAQPDYPTDPRTRQQFEAIEAATLAQATRSVFVTPSAAAHYRKKYPSAAARVELIENGYDEESFTSLPPQALAATTSDCITLLHSGIVYPSERDPTQLFEALRRMVDEAGLQPGQLKLRFRAAVHDDLLHALAARYDVAAFVEMLPPVGYREALAEMQAVDGLLVLQAANCNQQIPAKLYEYLRCHKPIVGLTDPQGDTAALLRQANGPLVCPLDDAGAIAALLQRFVNSADARKAAAPDPAFVRSVSRHARAQELARLLDSVATVGGARRA</sequence>
<accession>A0ACC6C8H2</accession>
<proteinExistence type="predicted"/>
<evidence type="ECO:0000313" key="1">
    <source>
        <dbReference type="EMBL" id="MCY4744629.1"/>
    </source>
</evidence>
<dbReference type="EMBL" id="JAPPUY010000001">
    <property type="protein sequence ID" value="MCY4744629.1"/>
    <property type="molecule type" value="Genomic_DNA"/>
</dbReference>
<keyword evidence="1" id="KW-0808">Transferase</keyword>
<dbReference type="EC" id="2.4.-.-" evidence="1"/>
<keyword evidence="1" id="KW-0328">Glycosyltransferase</keyword>
<dbReference type="Proteomes" id="UP001076464">
    <property type="component" value="Unassembled WGS sequence"/>
</dbReference>
<comment type="caution">
    <text evidence="1">The sequence shown here is derived from an EMBL/GenBank/DDBJ whole genome shotgun (WGS) entry which is preliminary data.</text>
</comment>
<gene>
    <name evidence="1" type="ORF">NYO99_06550</name>
</gene>
<protein>
    <submittedName>
        <fullName evidence="1">Glycosyltransferase</fullName>
        <ecNumber evidence="1">2.4.-.-</ecNumber>
    </submittedName>
</protein>
<organism evidence="1 2">
    <name type="scientific">Roseateles hydrophilus</name>
    <dbReference type="NCBI Taxonomy" id="2975054"/>
    <lineage>
        <taxon>Bacteria</taxon>
        <taxon>Pseudomonadati</taxon>
        <taxon>Pseudomonadota</taxon>
        <taxon>Betaproteobacteria</taxon>
        <taxon>Burkholderiales</taxon>
        <taxon>Sphaerotilaceae</taxon>
        <taxon>Roseateles</taxon>
    </lineage>
</organism>